<evidence type="ECO:0000313" key="2">
    <source>
        <dbReference type="Proteomes" id="UP001206206"/>
    </source>
</evidence>
<organism evidence="1 2">
    <name type="scientific">Streptantibioticus rubrisoli</name>
    <dbReference type="NCBI Taxonomy" id="1387313"/>
    <lineage>
        <taxon>Bacteria</taxon>
        <taxon>Bacillati</taxon>
        <taxon>Actinomycetota</taxon>
        <taxon>Actinomycetes</taxon>
        <taxon>Kitasatosporales</taxon>
        <taxon>Streptomycetaceae</taxon>
        <taxon>Streptantibioticus</taxon>
    </lineage>
</organism>
<accession>A0ABT1PH63</accession>
<evidence type="ECO:0000313" key="1">
    <source>
        <dbReference type="EMBL" id="MCQ4043848.1"/>
    </source>
</evidence>
<comment type="caution">
    <text evidence="1">The sequence shown here is derived from an EMBL/GenBank/DDBJ whole genome shotgun (WGS) entry which is preliminary data.</text>
</comment>
<name>A0ABT1PH63_9ACTN</name>
<dbReference type="RefSeq" id="WP_255929290.1">
    <property type="nucleotide sequence ID" value="NZ_JANFNH010000020.1"/>
</dbReference>
<gene>
    <name evidence="1" type="ORF">NON19_17930</name>
</gene>
<reference evidence="1 2" key="1">
    <citation type="submission" date="2022-06" db="EMBL/GenBank/DDBJ databases">
        <title>Draft genome sequence of type strain Streptomyces rubrisoli DSM 42083.</title>
        <authorList>
            <person name="Duangmal K."/>
            <person name="Klaysubun C."/>
        </authorList>
    </citation>
    <scope>NUCLEOTIDE SEQUENCE [LARGE SCALE GENOMIC DNA]</scope>
    <source>
        <strain evidence="1 2">DSM 42083</strain>
    </source>
</reference>
<dbReference type="EMBL" id="JANFNH010000020">
    <property type="protein sequence ID" value="MCQ4043848.1"/>
    <property type="molecule type" value="Genomic_DNA"/>
</dbReference>
<proteinExistence type="predicted"/>
<dbReference type="Proteomes" id="UP001206206">
    <property type="component" value="Unassembled WGS sequence"/>
</dbReference>
<protein>
    <submittedName>
        <fullName evidence="1">Uncharacterized protein</fullName>
    </submittedName>
</protein>
<keyword evidence="2" id="KW-1185">Reference proteome</keyword>
<sequence>MTWQSTLVEPVSAERLHLVQVTCRWCKWRSVTVDASSELGQAQVRSLRLRHECALTDPEAAFDDIVAGYEQASPLYAAVLAMEQQHPGDLPVTIGLKAWSQLDEHQQRQCFNDLLQAYVELVRRERTEDEGAE</sequence>